<feature type="domain" description="Glycosyl transferase family 1" evidence="1">
    <location>
        <begin position="214"/>
        <end position="375"/>
    </location>
</feature>
<feature type="domain" description="Glycosyltransferase subfamily 4-like N-terminal" evidence="2">
    <location>
        <begin position="86"/>
        <end position="204"/>
    </location>
</feature>
<evidence type="ECO:0000313" key="3">
    <source>
        <dbReference type="EMBL" id="ROU00157.1"/>
    </source>
</evidence>
<dbReference type="InterPro" id="IPR028098">
    <property type="entry name" value="Glyco_trans_4-like_N"/>
</dbReference>
<keyword evidence="3" id="KW-0808">Transferase</keyword>
<organism evidence="3 4">
    <name type="scientific">Histidinibacterium lentulum</name>
    <dbReference type="NCBI Taxonomy" id="2480588"/>
    <lineage>
        <taxon>Bacteria</taxon>
        <taxon>Pseudomonadati</taxon>
        <taxon>Pseudomonadota</taxon>
        <taxon>Alphaproteobacteria</taxon>
        <taxon>Rhodobacterales</taxon>
        <taxon>Paracoccaceae</taxon>
        <taxon>Histidinibacterium</taxon>
    </lineage>
</organism>
<dbReference type="Pfam" id="PF13439">
    <property type="entry name" value="Glyco_transf_4"/>
    <property type="match status" value="1"/>
</dbReference>
<dbReference type="RefSeq" id="WP_123642705.1">
    <property type="nucleotide sequence ID" value="NZ_ML119086.1"/>
</dbReference>
<evidence type="ECO:0000259" key="2">
    <source>
        <dbReference type="Pfam" id="PF13439"/>
    </source>
</evidence>
<dbReference type="Pfam" id="PF00534">
    <property type="entry name" value="Glycos_transf_1"/>
    <property type="match status" value="1"/>
</dbReference>
<dbReference type="CDD" id="cd03801">
    <property type="entry name" value="GT4_PimA-like"/>
    <property type="match status" value="1"/>
</dbReference>
<evidence type="ECO:0000313" key="4">
    <source>
        <dbReference type="Proteomes" id="UP000268016"/>
    </source>
</evidence>
<name>A0A3N2QY88_9RHOB</name>
<dbReference type="Proteomes" id="UP000268016">
    <property type="component" value="Unassembled WGS sequence"/>
</dbReference>
<reference evidence="3 4" key="1">
    <citation type="submission" date="2018-10" db="EMBL/GenBank/DDBJ databases">
        <title>Histidinibacterium lentulum gen. nov., sp. nov., a marine bacterium from the culture broth of Picochlorum sp. 122.</title>
        <authorList>
            <person name="Wang G."/>
        </authorList>
    </citation>
    <scope>NUCLEOTIDE SEQUENCE [LARGE SCALE GENOMIC DNA]</scope>
    <source>
        <strain evidence="3 4">B17</strain>
    </source>
</reference>
<comment type="caution">
    <text evidence="3">The sequence shown here is derived from an EMBL/GenBank/DDBJ whole genome shotgun (WGS) entry which is preliminary data.</text>
</comment>
<dbReference type="EMBL" id="RDRB01000006">
    <property type="protein sequence ID" value="ROU00157.1"/>
    <property type="molecule type" value="Genomic_DNA"/>
</dbReference>
<dbReference type="OrthoDB" id="9790710at2"/>
<accession>A0A3N2QY88</accession>
<dbReference type="PANTHER" id="PTHR12526">
    <property type="entry name" value="GLYCOSYLTRANSFERASE"/>
    <property type="match status" value="1"/>
</dbReference>
<evidence type="ECO:0000259" key="1">
    <source>
        <dbReference type="Pfam" id="PF00534"/>
    </source>
</evidence>
<dbReference type="AlphaFoldDB" id="A0A3N2QY88"/>
<keyword evidence="4" id="KW-1185">Reference proteome</keyword>
<dbReference type="SUPFAM" id="SSF53756">
    <property type="entry name" value="UDP-Glycosyltransferase/glycogen phosphorylase"/>
    <property type="match status" value="1"/>
</dbReference>
<dbReference type="GO" id="GO:0016757">
    <property type="term" value="F:glycosyltransferase activity"/>
    <property type="evidence" value="ECO:0007669"/>
    <property type="project" value="InterPro"/>
</dbReference>
<sequence>MTDLKVGYVLKRYPRFSETFVVGEILAHEAAGQEIEIFALRPVAETHFQDNLGQVRAPVTFVPHAFRGADALWQLIAEAHARLPDAARAFARMADTDGRDVAQAIVVALACRDRGVGHLHAHFGTVSTAVARLAAALAGIGYSFTAHAKDIYYDYEAPQHLDRKIADAKAVVTVSDYNVGFLQDRFGAAPGNVLRIYNGLDLTRFPYVPPEPGAREVLAVGRLVEKKGFHILVEAIRLMRASGRDVTCRIVGSGDERENLAAQIDVAGLGDAVTLAGPMAQAEVVAEMRRAAVFACPCVVGGDGNRDGLPTVLLEAMALGLPCVATPVTGIPELISDGETGLLVPEADPEGLASGLARALDDPGLREEMSRRGRARIERDFDVVRNAATLRAVFSEAMGTAGADLRGVA</sequence>
<gene>
    <name evidence="3" type="ORF">EAT49_12680</name>
</gene>
<proteinExistence type="predicted"/>
<dbReference type="InterPro" id="IPR001296">
    <property type="entry name" value="Glyco_trans_1"/>
</dbReference>
<protein>
    <submittedName>
        <fullName evidence="3">Colanic acid biosynthesis glycosyltransferase WcaL</fullName>
    </submittedName>
</protein>
<dbReference type="Gene3D" id="3.40.50.2000">
    <property type="entry name" value="Glycogen Phosphorylase B"/>
    <property type="match status" value="2"/>
</dbReference>